<dbReference type="RefSeq" id="WP_131747884.1">
    <property type="nucleotide sequence ID" value="NZ_CAACYI010000001.1"/>
</dbReference>
<keyword evidence="3" id="KW-1185">Reference proteome</keyword>
<dbReference type="EMBL" id="CAACYI010000001">
    <property type="protein sequence ID" value="VFB15553.1"/>
    <property type="molecule type" value="Genomic_DNA"/>
</dbReference>
<accession>A0A8H2R0C0</accession>
<dbReference type="InterPro" id="IPR042274">
    <property type="entry name" value="YycH/YycI_2"/>
</dbReference>
<evidence type="ECO:0000313" key="2">
    <source>
        <dbReference type="EMBL" id="VFB15553.1"/>
    </source>
</evidence>
<keyword evidence="1" id="KW-1133">Transmembrane helix</keyword>
<keyword evidence="1" id="KW-0812">Transmembrane</keyword>
<dbReference type="Proteomes" id="UP000377798">
    <property type="component" value="Unassembled WGS sequence"/>
</dbReference>
<keyword evidence="1" id="KW-0472">Membrane</keyword>
<reference evidence="2 3" key="1">
    <citation type="submission" date="2019-02" db="EMBL/GenBank/DDBJ databases">
        <authorList>
            <consortium name="Pathogen Informatics"/>
        </authorList>
    </citation>
    <scope>NUCLEOTIDE SEQUENCE [LARGE SCALE GENOMIC DNA]</scope>
    <source>
        <strain evidence="2 3">3012STDY7089603</strain>
    </source>
</reference>
<dbReference type="Gene3D" id="3.30.310.160">
    <property type="entry name" value="YycH protein, domain 2"/>
    <property type="match status" value="1"/>
</dbReference>
<evidence type="ECO:0000313" key="3">
    <source>
        <dbReference type="Proteomes" id="UP000377798"/>
    </source>
</evidence>
<proteinExistence type="predicted"/>
<protein>
    <submittedName>
        <fullName evidence="2">Uncharacterized protein conserved in bacteria</fullName>
    </submittedName>
</protein>
<organism evidence="2 3">
    <name type="scientific">Urinicoccus massiliensis</name>
    <dbReference type="NCBI Taxonomy" id="1723382"/>
    <lineage>
        <taxon>Bacteria</taxon>
        <taxon>Bacillati</taxon>
        <taxon>Bacillota</taxon>
        <taxon>Tissierellia</taxon>
        <taxon>Tissierellales</taxon>
        <taxon>Peptoniphilaceae</taxon>
        <taxon>Urinicoccus</taxon>
    </lineage>
</organism>
<evidence type="ECO:0000256" key="1">
    <source>
        <dbReference type="SAM" id="Phobius"/>
    </source>
</evidence>
<gene>
    <name evidence="2" type="ORF">NCTC13150_00049</name>
</gene>
<sequence>MKESIKTVLLWGLSILLIFMVAEIWIQIPNITKETQKQENFEKNRLKMELLGPKELLLSFSDTEQTLVYDIQPYWTMMQMGLKDLYENAEAKDVSPMKAEDYRKFLQEGQVLSLNFSGILDHGNWAQLLQLDPGTLPKKIPGKLLSMDLSLNRDLLMIRTDQGAFLVRSHLRTRDLLKDRVSMVYDSRRYRNYTSLWKKYGVANMVYIPRINTQAPEDIPLENKLQTMSGQVQNNLARRYLRQSIDYIREIVEDQAVTYVYDQKVLRLNKNGWLTYKDGQKNSDQEDSLVQSLDAALDFITSHTGMTGSLYISKIERIQDRDNPGYIFYFNMLANHKRVYRMDQDPYLARLEVHGQDISQMDFLYQKPMEREIVQNVEIAKEVLSPEEIIDQNLSLLDPESKSLEETLGQLKWIDSAYVELDPPGGQRVLRAAWAIKIKDRIFLMDMETGSLIMEG</sequence>
<dbReference type="AlphaFoldDB" id="A0A8H2R0C0"/>
<feature type="transmembrane region" description="Helical" evidence="1">
    <location>
        <begin position="7"/>
        <end position="28"/>
    </location>
</feature>
<comment type="caution">
    <text evidence="2">The sequence shown here is derived from an EMBL/GenBank/DDBJ whole genome shotgun (WGS) entry which is preliminary data.</text>
</comment>
<name>A0A8H2R0C0_9FIRM</name>